<dbReference type="InterPro" id="IPR016032">
    <property type="entry name" value="Sig_transdc_resp-reg_C-effctor"/>
</dbReference>
<dbReference type="SUPFAM" id="SSF46894">
    <property type="entry name" value="C-terminal effector domain of the bipartite response regulators"/>
    <property type="match status" value="1"/>
</dbReference>
<name>A0A1T4MNI0_9ENTE</name>
<dbReference type="Gene3D" id="1.10.10.10">
    <property type="entry name" value="Winged helix-like DNA-binding domain superfamily/Winged helix DNA-binding domain"/>
    <property type="match status" value="1"/>
</dbReference>
<proteinExistence type="predicted"/>
<keyword evidence="2" id="KW-0902">Two-component regulatory system</keyword>
<dbReference type="RefSeq" id="WP_078807079.1">
    <property type="nucleotide sequence ID" value="NZ_FUXI01000011.1"/>
</dbReference>
<dbReference type="InterPro" id="IPR000792">
    <property type="entry name" value="Tscrpt_reg_LuxR_C"/>
</dbReference>
<dbReference type="PANTHER" id="PTHR43214">
    <property type="entry name" value="TWO-COMPONENT RESPONSE REGULATOR"/>
    <property type="match status" value="1"/>
</dbReference>
<evidence type="ECO:0000259" key="8">
    <source>
        <dbReference type="PROSITE" id="PS50110"/>
    </source>
</evidence>
<accession>A0A1T4MNI0</accession>
<keyword evidence="3" id="KW-0805">Transcription regulation</keyword>
<evidence type="ECO:0000259" key="7">
    <source>
        <dbReference type="PROSITE" id="PS50043"/>
    </source>
</evidence>
<gene>
    <name evidence="9" type="ORF">SAMN02745116_01152</name>
</gene>
<dbReference type="InterPro" id="IPR001789">
    <property type="entry name" value="Sig_transdc_resp-reg_receiver"/>
</dbReference>
<keyword evidence="1 6" id="KW-0597">Phosphoprotein</keyword>
<dbReference type="InterPro" id="IPR036388">
    <property type="entry name" value="WH-like_DNA-bd_sf"/>
</dbReference>
<keyword evidence="5" id="KW-0804">Transcription</keyword>
<sequence length="203" mass="23053">MKIKLALIDDHKLVLQGMAEKLEQVANFELVGAYTEEESFLLCLQHKEIDVVVMDLMLKDSHGLDLLKTINALNEKKLRESKVILISGFYDETLHKRALELGAKAFLRKEVSYEELIACILNVAKGNHVIPEFLAVELQNPLLTNSEQTVLKLLAEEFTNEQIAKEMYISRRTVETHVSNICRKLGVNSRIGAVREGLRLKII</sequence>
<evidence type="ECO:0000256" key="1">
    <source>
        <dbReference type="ARBA" id="ARBA00022553"/>
    </source>
</evidence>
<dbReference type="SMART" id="SM00421">
    <property type="entry name" value="HTH_LUXR"/>
    <property type="match status" value="1"/>
</dbReference>
<evidence type="ECO:0000256" key="4">
    <source>
        <dbReference type="ARBA" id="ARBA00023125"/>
    </source>
</evidence>
<keyword evidence="10" id="KW-1185">Reference proteome</keyword>
<dbReference type="PROSITE" id="PS50043">
    <property type="entry name" value="HTH_LUXR_2"/>
    <property type="match status" value="1"/>
</dbReference>
<dbReference type="InterPro" id="IPR011006">
    <property type="entry name" value="CheY-like_superfamily"/>
</dbReference>
<feature type="domain" description="Response regulatory" evidence="8">
    <location>
        <begin position="4"/>
        <end position="124"/>
    </location>
</feature>
<evidence type="ECO:0000256" key="5">
    <source>
        <dbReference type="ARBA" id="ARBA00023163"/>
    </source>
</evidence>
<dbReference type="CDD" id="cd17535">
    <property type="entry name" value="REC_NarL-like"/>
    <property type="match status" value="1"/>
</dbReference>
<evidence type="ECO:0000313" key="10">
    <source>
        <dbReference type="Proteomes" id="UP000190328"/>
    </source>
</evidence>
<dbReference type="Pfam" id="PF00072">
    <property type="entry name" value="Response_reg"/>
    <property type="match status" value="1"/>
</dbReference>
<dbReference type="STRING" id="263852.SAMN02745116_01152"/>
<evidence type="ECO:0000256" key="3">
    <source>
        <dbReference type="ARBA" id="ARBA00023015"/>
    </source>
</evidence>
<dbReference type="Proteomes" id="UP000190328">
    <property type="component" value="Unassembled WGS sequence"/>
</dbReference>
<dbReference type="GO" id="GO:0000160">
    <property type="term" value="P:phosphorelay signal transduction system"/>
    <property type="evidence" value="ECO:0007669"/>
    <property type="project" value="UniProtKB-KW"/>
</dbReference>
<feature type="modified residue" description="4-aspartylphosphate" evidence="6">
    <location>
        <position position="55"/>
    </location>
</feature>
<dbReference type="GO" id="GO:0006355">
    <property type="term" value="P:regulation of DNA-templated transcription"/>
    <property type="evidence" value="ECO:0007669"/>
    <property type="project" value="InterPro"/>
</dbReference>
<dbReference type="Pfam" id="PF00196">
    <property type="entry name" value="GerE"/>
    <property type="match status" value="1"/>
</dbReference>
<dbReference type="PROSITE" id="PS50110">
    <property type="entry name" value="RESPONSE_REGULATORY"/>
    <property type="match status" value="1"/>
</dbReference>
<dbReference type="SUPFAM" id="SSF52172">
    <property type="entry name" value="CheY-like"/>
    <property type="match status" value="1"/>
</dbReference>
<dbReference type="InterPro" id="IPR039420">
    <property type="entry name" value="WalR-like"/>
</dbReference>
<dbReference type="SMART" id="SM00448">
    <property type="entry name" value="REC"/>
    <property type="match status" value="1"/>
</dbReference>
<organism evidence="9 10">
    <name type="scientific">Pilibacter termitis</name>
    <dbReference type="NCBI Taxonomy" id="263852"/>
    <lineage>
        <taxon>Bacteria</taxon>
        <taxon>Bacillati</taxon>
        <taxon>Bacillota</taxon>
        <taxon>Bacilli</taxon>
        <taxon>Lactobacillales</taxon>
        <taxon>Enterococcaceae</taxon>
        <taxon>Pilibacter</taxon>
    </lineage>
</organism>
<feature type="domain" description="HTH luxR-type" evidence="7">
    <location>
        <begin position="136"/>
        <end position="201"/>
    </location>
</feature>
<dbReference type="AlphaFoldDB" id="A0A1T4MNI0"/>
<keyword evidence="4" id="KW-0238">DNA-binding</keyword>
<reference evidence="10" key="1">
    <citation type="submission" date="2017-02" db="EMBL/GenBank/DDBJ databases">
        <authorList>
            <person name="Varghese N."/>
            <person name="Submissions S."/>
        </authorList>
    </citation>
    <scope>NUCLEOTIDE SEQUENCE [LARGE SCALE GENOMIC DNA]</scope>
    <source>
        <strain evidence="10">ATCC BAA-1030</strain>
    </source>
</reference>
<dbReference type="InterPro" id="IPR058245">
    <property type="entry name" value="NreC/VraR/RcsB-like_REC"/>
</dbReference>
<evidence type="ECO:0000256" key="6">
    <source>
        <dbReference type="PROSITE-ProRule" id="PRU00169"/>
    </source>
</evidence>
<evidence type="ECO:0000256" key="2">
    <source>
        <dbReference type="ARBA" id="ARBA00023012"/>
    </source>
</evidence>
<protein>
    <submittedName>
        <fullName evidence="9">Two component transcriptional regulator, LuxR family</fullName>
    </submittedName>
</protein>
<dbReference type="EMBL" id="FUXI01000011">
    <property type="protein sequence ID" value="SJZ68670.1"/>
    <property type="molecule type" value="Genomic_DNA"/>
</dbReference>
<evidence type="ECO:0000313" key="9">
    <source>
        <dbReference type="EMBL" id="SJZ68670.1"/>
    </source>
</evidence>
<dbReference type="PRINTS" id="PR00038">
    <property type="entry name" value="HTHLUXR"/>
</dbReference>
<dbReference type="OrthoDB" id="2972364at2"/>
<dbReference type="Gene3D" id="3.40.50.2300">
    <property type="match status" value="1"/>
</dbReference>
<dbReference type="GO" id="GO:0003677">
    <property type="term" value="F:DNA binding"/>
    <property type="evidence" value="ECO:0007669"/>
    <property type="project" value="UniProtKB-KW"/>
</dbReference>
<dbReference type="CDD" id="cd06170">
    <property type="entry name" value="LuxR_C_like"/>
    <property type="match status" value="1"/>
</dbReference>